<name>A0A6G7WH90_9LACT</name>
<dbReference type="PANTHER" id="PTHR31435:SF10">
    <property type="entry name" value="BSR4717 PROTEIN"/>
    <property type="match status" value="1"/>
</dbReference>
<keyword evidence="2" id="KW-0808">Transferase</keyword>
<dbReference type="PANTHER" id="PTHR31435">
    <property type="entry name" value="PROTEIN NATD1"/>
    <property type="match status" value="1"/>
</dbReference>
<dbReference type="InterPro" id="IPR031165">
    <property type="entry name" value="GNAT_YJDJ"/>
</dbReference>
<feature type="domain" description="N-acetyltransferase" evidence="1">
    <location>
        <begin position="5"/>
        <end position="93"/>
    </location>
</feature>
<dbReference type="EMBL" id="CP049889">
    <property type="protein sequence ID" value="QIK51558.1"/>
    <property type="molecule type" value="Genomic_DNA"/>
</dbReference>
<dbReference type="GeneID" id="94552726"/>
<dbReference type="Pfam" id="PF14542">
    <property type="entry name" value="Acetyltransf_CG"/>
    <property type="match status" value="1"/>
</dbReference>
<accession>A0A6G7WH90</accession>
<dbReference type="InterPro" id="IPR045057">
    <property type="entry name" value="Gcn5-rel_NAT"/>
</dbReference>
<evidence type="ECO:0000313" key="3">
    <source>
        <dbReference type="Proteomes" id="UP000501830"/>
    </source>
</evidence>
<evidence type="ECO:0000259" key="1">
    <source>
        <dbReference type="PROSITE" id="PS51729"/>
    </source>
</evidence>
<evidence type="ECO:0000313" key="2">
    <source>
        <dbReference type="EMBL" id="QIK51558.1"/>
    </source>
</evidence>
<gene>
    <name evidence="2" type="ORF">G7058_05495</name>
</gene>
<dbReference type="Gene3D" id="3.40.630.30">
    <property type="match status" value="1"/>
</dbReference>
<dbReference type="GO" id="GO:0016740">
    <property type="term" value="F:transferase activity"/>
    <property type="evidence" value="ECO:0007669"/>
    <property type="project" value="UniProtKB-KW"/>
</dbReference>
<dbReference type="KEGG" id="jpo:G7058_05495"/>
<proteinExistence type="predicted"/>
<dbReference type="Proteomes" id="UP000501830">
    <property type="component" value="Chromosome"/>
</dbReference>
<protein>
    <submittedName>
        <fullName evidence="2">N-acetyltransferase</fullName>
    </submittedName>
</protein>
<dbReference type="CDD" id="cd04301">
    <property type="entry name" value="NAT_SF"/>
    <property type="match status" value="1"/>
</dbReference>
<keyword evidence="3" id="KW-1185">Reference proteome</keyword>
<sequence>MEYKFEKYGNGYRQLDATGHTIAEITYEPLDDNTVAANHTFVDPSLRGQGVAEMLLDHLADVMRKENKKIVAQCSYVVDQFNRKPDKYADVMTEQR</sequence>
<dbReference type="InterPro" id="IPR016181">
    <property type="entry name" value="Acyl_CoA_acyltransferase"/>
</dbReference>
<organism evidence="2 3">
    <name type="scientific">Jeotgalibaca porci</name>
    <dbReference type="NCBI Taxonomy" id="1868793"/>
    <lineage>
        <taxon>Bacteria</taxon>
        <taxon>Bacillati</taxon>
        <taxon>Bacillota</taxon>
        <taxon>Bacilli</taxon>
        <taxon>Lactobacillales</taxon>
        <taxon>Carnobacteriaceae</taxon>
        <taxon>Jeotgalibaca</taxon>
    </lineage>
</organism>
<dbReference type="AlphaFoldDB" id="A0A6G7WH90"/>
<reference evidence="2 3" key="1">
    <citation type="journal article" date="2017" name="Int. J. Syst. Evol. Microbiol.">
        <title>Jeotgalibaca porci sp. nov. and Jeotgalibaca arthritidis sp. nov., isolated from pigs, and emended description of the genus Jeotgalibaca.</title>
        <authorList>
            <person name="Zamora L."/>
            <person name="Perez-Sancho M."/>
            <person name="Dominguez L."/>
            <person name="Fernandez-Garayzabal J.F."/>
            <person name="Vela A.I."/>
        </authorList>
    </citation>
    <scope>NUCLEOTIDE SEQUENCE [LARGE SCALE GENOMIC DNA]</scope>
    <source>
        <strain evidence="2 3">CCUG 69148</strain>
    </source>
</reference>
<dbReference type="SUPFAM" id="SSF55729">
    <property type="entry name" value="Acyl-CoA N-acyltransferases (Nat)"/>
    <property type="match status" value="1"/>
</dbReference>
<dbReference type="PROSITE" id="PS51729">
    <property type="entry name" value="GNAT_YJDJ"/>
    <property type="match status" value="1"/>
</dbReference>
<dbReference type="RefSeq" id="WP_166062614.1">
    <property type="nucleotide sequence ID" value="NZ_CP049889.1"/>
</dbReference>